<proteinExistence type="predicted"/>
<evidence type="ECO:0000313" key="2">
    <source>
        <dbReference type="Proteomes" id="UP000193870"/>
    </source>
</evidence>
<keyword evidence="2" id="KW-1185">Reference proteome</keyword>
<accession>A0A1Y5TTH5</accession>
<dbReference type="AlphaFoldDB" id="A0A1Y5TTH5"/>
<dbReference type="RefSeq" id="WP_085855628.1">
    <property type="nucleotide sequence ID" value="NZ_FOPF01000020.1"/>
</dbReference>
<evidence type="ECO:0008006" key="3">
    <source>
        <dbReference type="Google" id="ProtNLM"/>
    </source>
</evidence>
<reference evidence="1 2" key="1">
    <citation type="submission" date="2017-03" db="EMBL/GenBank/DDBJ databases">
        <authorList>
            <person name="Afonso C.L."/>
            <person name="Miller P.J."/>
            <person name="Scott M.A."/>
            <person name="Spackman E."/>
            <person name="Goraichik I."/>
            <person name="Dimitrov K.M."/>
            <person name="Suarez D.L."/>
            <person name="Swayne D.E."/>
        </authorList>
    </citation>
    <scope>NUCLEOTIDE SEQUENCE [LARGE SCALE GENOMIC DNA]</scope>
    <source>
        <strain evidence="1 2">CECT 7066</strain>
    </source>
</reference>
<dbReference type="EMBL" id="FWFV01000020">
    <property type="protein sequence ID" value="SLN71692.1"/>
    <property type="molecule type" value="Genomic_DNA"/>
</dbReference>
<dbReference type="SUPFAM" id="SSF53098">
    <property type="entry name" value="Ribonuclease H-like"/>
    <property type="match status" value="1"/>
</dbReference>
<sequence length="134" mass="14495">MLMFLDLEASSLSTRSWPIEIGLAWIGNDGSIASEGRLIRPDPSWSVDDWAEDSAAVHGITLSELAEAEPAAEVAAWAQQRIGSAALLSDAPQFDAYWLDRLISSAGLPQPDLRDLDTAAAFAFSGILLRRRGR</sequence>
<gene>
    <name evidence="1" type="ORF">PAM7066_03686</name>
</gene>
<dbReference type="InterPro" id="IPR012337">
    <property type="entry name" value="RNaseH-like_sf"/>
</dbReference>
<dbReference type="STRING" id="315423.SAMN04488020_12026"/>
<dbReference type="Proteomes" id="UP000193870">
    <property type="component" value="Unassembled WGS sequence"/>
</dbReference>
<organism evidence="1 2">
    <name type="scientific">Palleronia marisminoris</name>
    <dbReference type="NCBI Taxonomy" id="315423"/>
    <lineage>
        <taxon>Bacteria</taxon>
        <taxon>Pseudomonadati</taxon>
        <taxon>Pseudomonadota</taxon>
        <taxon>Alphaproteobacteria</taxon>
        <taxon>Rhodobacterales</taxon>
        <taxon>Roseobacteraceae</taxon>
        <taxon>Palleronia</taxon>
    </lineage>
</organism>
<name>A0A1Y5TTH5_9RHOB</name>
<dbReference type="Gene3D" id="3.30.420.10">
    <property type="entry name" value="Ribonuclease H-like superfamily/Ribonuclease H"/>
    <property type="match status" value="1"/>
</dbReference>
<dbReference type="InterPro" id="IPR036397">
    <property type="entry name" value="RNaseH_sf"/>
</dbReference>
<dbReference type="OrthoDB" id="5705783at2"/>
<protein>
    <recommendedName>
        <fullName evidence="3">Exonuclease domain-containing protein</fullName>
    </recommendedName>
</protein>
<dbReference type="GO" id="GO:0003676">
    <property type="term" value="F:nucleic acid binding"/>
    <property type="evidence" value="ECO:0007669"/>
    <property type="project" value="InterPro"/>
</dbReference>
<evidence type="ECO:0000313" key="1">
    <source>
        <dbReference type="EMBL" id="SLN71692.1"/>
    </source>
</evidence>